<dbReference type="InterPro" id="IPR043502">
    <property type="entry name" value="DNA/RNA_pol_sf"/>
</dbReference>
<keyword evidence="12" id="KW-0479">Metal-binding</keyword>
<dbReference type="Pfam" id="PF00817">
    <property type="entry name" value="IMS"/>
    <property type="match status" value="1"/>
</dbReference>
<evidence type="ECO:0000256" key="14">
    <source>
        <dbReference type="ARBA" id="ARBA00022771"/>
    </source>
</evidence>
<evidence type="ECO:0000256" key="23">
    <source>
        <dbReference type="ARBA" id="ARBA00044975"/>
    </source>
</evidence>
<evidence type="ECO:0000256" key="20">
    <source>
        <dbReference type="ARBA" id="ARBA00023204"/>
    </source>
</evidence>
<dbReference type="InterPro" id="IPR052230">
    <property type="entry name" value="DNA_polymerase_eta"/>
</dbReference>
<evidence type="ECO:0000256" key="15">
    <source>
        <dbReference type="ARBA" id="ARBA00022833"/>
    </source>
</evidence>
<organism evidence="30 31">
    <name type="scientific">Heliornis fulica</name>
    <name type="common">sungrebe</name>
    <dbReference type="NCBI Taxonomy" id="54369"/>
    <lineage>
        <taxon>Eukaryota</taxon>
        <taxon>Metazoa</taxon>
        <taxon>Chordata</taxon>
        <taxon>Craniata</taxon>
        <taxon>Vertebrata</taxon>
        <taxon>Euteleostomi</taxon>
        <taxon>Archelosauria</taxon>
        <taxon>Archosauria</taxon>
        <taxon>Dinosauria</taxon>
        <taxon>Saurischia</taxon>
        <taxon>Theropoda</taxon>
        <taxon>Coelurosauria</taxon>
        <taxon>Aves</taxon>
        <taxon>Neognathae</taxon>
        <taxon>Neoaves</taxon>
        <taxon>Gruiformes</taxon>
        <taxon>Heliornithidae</taxon>
        <taxon>Heliornis</taxon>
    </lineage>
</organism>
<dbReference type="GO" id="GO:0003684">
    <property type="term" value="F:damaged DNA binding"/>
    <property type="evidence" value="ECO:0007669"/>
    <property type="project" value="InterPro"/>
</dbReference>
<dbReference type="AlphaFoldDB" id="A0A7L2AW21"/>
<evidence type="ECO:0000256" key="24">
    <source>
        <dbReference type="ARBA" id="ARBA00049244"/>
    </source>
</evidence>
<evidence type="ECO:0000256" key="5">
    <source>
        <dbReference type="ARBA" id="ARBA00012417"/>
    </source>
</evidence>
<dbReference type="GO" id="GO:0010225">
    <property type="term" value="P:response to UV-C"/>
    <property type="evidence" value="ECO:0007669"/>
    <property type="project" value="UniProtKB-ARBA"/>
</dbReference>
<dbReference type="PIRSF" id="PIRSF036603">
    <property type="entry name" value="DPol_eta"/>
    <property type="match status" value="1"/>
</dbReference>
<comment type="cofactor">
    <cofactor evidence="1">
        <name>Mn(2+)</name>
        <dbReference type="ChEBI" id="CHEBI:29035"/>
    </cofactor>
</comment>
<feature type="non-terminal residue" evidence="30">
    <location>
        <position position="685"/>
    </location>
</feature>
<dbReference type="InterPro" id="IPR036775">
    <property type="entry name" value="DNA_pol_Y-fam_lit_finger_sf"/>
</dbReference>
<keyword evidence="10" id="KW-0548">Nucleotidyltransferase</keyword>
<keyword evidence="15" id="KW-0862">Zinc</keyword>
<evidence type="ECO:0000259" key="28">
    <source>
        <dbReference type="PROSITE" id="PS50173"/>
    </source>
</evidence>
<feature type="compositionally biased region" description="Low complexity" evidence="27">
    <location>
        <begin position="631"/>
        <end position="650"/>
    </location>
</feature>
<sequence>MARGRERVVALVDMDCFFMQVEQRLDPQLRGRPCAVVQYTEWQGGGIIAVSYEARAFGVSRGMWASEARALCPDLALARVPQARGKADLTRYRDASAEVMQVLSRFAAIERASIDEAYLDLTGSARERLRALKGLPLAAALLPTTFGMPTLVPCVLFPEELRQRGLHEWLESLSFDNPDCPDLQLTMGAVIVEEMRVAVEAATGFRCSAGISHNKMLAKLACGLNKPNRQTLVPLRFVPQLFSQLPVGNIRNLGGKLGTAITDILGVEYIGQLTQFSETELQTHFGDKTGSWLYDLCRGIEDEPVKNRYLPQSIGCSKNFPGRTALATQKEVQHWLLQLALELESRLIKDRSQNHRVAKQLMVAIRMPGDTRVSRFCALSRYDAQKMCNDAFALIQNCNVAGAHQAAWSPPLISVLLSASKFSEPATLSAGIASFLTSDTQPDGTAATSQNTFRRPRVKFFRSPSKDLRQKPANAIESFFQKATERQPSQTAAATSLPTATTAVSPVTGSPEHQERDGVGLASMQSDLESPVKWSPRNGGPTSLYEKSLSDAAQTPSTPPSSKTLLKLETARGGNEQNLPLSPELALLCPTSPGDQQRCEKCDQLVLVWEFPEHMDYHFALELQSSFLEPSAPTAPAATPNSKAAASRSPAKTKNKPKTAAGSSAKRPREGVTRTLDFFFKPLPP</sequence>
<comment type="caution">
    <text evidence="30">The sequence shown here is derived from an EMBL/GenBank/DDBJ whole genome shotgun (WGS) entry which is preliminary data.</text>
</comment>
<dbReference type="EMBL" id="VXBZ01007860">
    <property type="protein sequence ID" value="NXP51305.1"/>
    <property type="molecule type" value="Genomic_DNA"/>
</dbReference>
<dbReference type="Proteomes" id="UP000590868">
    <property type="component" value="Unassembled WGS sequence"/>
</dbReference>
<keyword evidence="31" id="KW-1185">Reference proteome</keyword>
<keyword evidence="17" id="KW-0832">Ubl conjugation</keyword>
<gene>
    <name evidence="30" type="primary">Polh</name>
    <name evidence="30" type="ORF">HELFUL_R04502</name>
</gene>
<dbReference type="GO" id="GO:0003887">
    <property type="term" value="F:DNA-directed DNA polymerase activity"/>
    <property type="evidence" value="ECO:0007669"/>
    <property type="project" value="UniProtKB-KW"/>
</dbReference>
<feature type="region of interest" description="Disordered" evidence="27">
    <location>
        <begin position="482"/>
        <end position="564"/>
    </location>
</feature>
<comment type="cofactor">
    <cofactor evidence="2">
        <name>Mg(2+)</name>
        <dbReference type="ChEBI" id="CHEBI:18420"/>
    </cofactor>
</comment>
<evidence type="ECO:0000256" key="17">
    <source>
        <dbReference type="ARBA" id="ARBA00022843"/>
    </source>
</evidence>
<feature type="domain" description="UmuC" evidence="28">
    <location>
        <begin position="9"/>
        <end position="254"/>
    </location>
</feature>
<dbReference type="PANTHER" id="PTHR45873:SF1">
    <property type="entry name" value="DNA POLYMERASE ETA"/>
    <property type="match status" value="1"/>
</dbReference>
<dbReference type="Pfam" id="PF21704">
    <property type="entry name" value="POLH-Rev1_HhH"/>
    <property type="match status" value="1"/>
</dbReference>
<feature type="compositionally biased region" description="Polar residues" evidence="27">
    <location>
        <begin position="551"/>
        <end position="564"/>
    </location>
</feature>
<evidence type="ECO:0000256" key="12">
    <source>
        <dbReference type="ARBA" id="ARBA00022723"/>
    </source>
</evidence>
<dbReference type="EC" id="2.7.7.7" evidence="5"/>
<feature type="region of interest" description="Disordered" evidence="27">
    <location>
        <begin position="631"/>
        <end position="673"/>
    </location>
</feature>
<accession>A0A7L2AW21</accession>
<keyword evidence="6" id="KW-0515">Mutator protein</keyword>
<dbReference type="Gene3D" id="3.40.1170.60">
    <property type="match status" value="1"/>
</dbReference>
<dbReference type="FunFam" id="3.30.70.270:FF:000022">
    <property type="entry name" value="DNA polymerase eta"/>
    <property type="match status" value="1"/>
</dbReference>
<comment type="subunit">
    <text evidence="25">Interacts with REV1. Interacts with monoubiquitinated PCNA, but not unmodified PCNA. Interacts with POLI; this interaction targets POLI to the replication machinery. Interacts with PALB2 and BRCA2; the interactions are direct and are required to sustain the recruitment of POLH at blocked replication forks and to stimulate POLH-dependent DNA synthesis on D loop substrates. Interacts (via C-terminus) with TRAIP. Interacts with ubiquitin. Interacts with POLDIP2.</text>
</comment>
<evidence type="ECO:0000256" key="22">
    <source>
        <dbReference type="ARBA" id="ARBA00023270"/>
    </source>
</evidence>
<evidence type="ECO:0000256" key="27">
    <source>
        <dbReference type="SAM" id="MobiDB-lite"/>
    </source>
</evidence>
<dbReference type="FunFam" id="3.30.1490.100:FF:000007">
    <property type="entry name" value="DNA polymerase eta"/>
    <property type="match status" value="1"/>
</dbReference>
<protein>
    <recommendedName>
        <fullName evidence="23">DNA polymerase eta</fullName>
        <ecNumber evidence="5">2.7.7.7</ecNumber>
    </recommendedName>
    <alternativeName>
        <fullName evidence="26">RAD30 homolog A</fullName>
    </alternativeName>
</protein>
<keyword evidence="13" id="KW-0227">DNA damage</keyword>
<keyword evidence="9" id="KW-0808">Transferase</keyword>
<evidence type="ECO:0000256" key="3">
    <source>
        <dbReference type="ARBA" id="ARBA00004123"/>
    </source>
</evidence>
<dbReference type="Pfam" id="PF18439">
    <property type="entry name" value="zf_UBZ"/>
    <property type="match status" value="1"/>
</dbReference>
<dbReference type="InterPro" id="IPR017961">
    <property type="entry name" value="DNA_pol_Y-fam_little_finger"/>
</dbReference>
<evidence type="ECO:0000256" key="26">
    <source>
        <dbReference type="ARBA" id="ARBA00080427"/>
    </source>
</evidence>
<dbReference type="GO" id="GO:0006281">
    <property type="term" value="P:DNA repair"/>
    <property type="evidence" value="ECO:0007669"/>
    <property type="project" value="UniProtKB-KW"/>
</dbReference>
<dbReference type="SUPFAM" id="SSF56672">
    <property type="entry name" value="DNA/RNA polymerases"/>
    <property type="match status" value="1"/>
</dbReference>
<keyword evidence="7" id="KW-1017">Isopeptide bond</keyword>
<dbReference type="GO" id="GO:0005634">
    <property type="term" value="C:nucleus"/>
    <property type="evidence" value="ECO:0007669"/>
    <property type="project" value="UniProtKB-SubCell"/>
</dbReference>
<evidence type="ECO:0000256" key="25">
    <source>
        <dbReference type="ARBA" id="ARBA00064665"/>
    </source>
</evidence>
<proteinExistence type="inferred from homology"/>
<reference evidence="30 31" key="1">
    <citation type="submission" date="2019-09" db="EMBL/GenBank/DDBJ databases">
        <title>Bird 10,000 Genomes (B10K) Project - Family phase.</title>
        <authorList>
            <person name="Zhang G."/>
        </authorList>
    </citation>
    <scope>NUCLEOTIDE SEQUENCE [LARGE SCALE GENOMIC DNA]</scope>
    <source>
        <strain evidence="30">B10K-DU-001-55</strain>
        <tissue evidence="30">Muscle</tissue>
    </source>
</reference>
<evidence type="ECO:0000256" key="8">
    <source>
        <dbReference type="ARBA" id="ARBA00022634"/>
    </source>
</evidence>
<dbReference type="InterPro" id="IPR041298">
    <property type="entry name" value="UBZ3"/>
</dbReference>
<dbReference type="CDD" id="cd01702">
    <property type="entry name" value="PolY_Pol_eta"/>
    <property type="match status" value="1"/>
</dbReference>
<evidence type="ECO:0000256" key="7">
    <source>
        <dbReference type="ARBA" id="ARBA00022499"/>
    </source>
</evidence>
<dbReference type="Pfam" id="PF11799">
    <property type="entry name" value="IMS_C"/>
    <property type="match status" value="1"/>
</dbReference>
<evidence type="ECO:0000256" key="9">
    <source>
        <dbReference type="ARBA" id="ARBA00022679"/>
    </source>
</evidence>
<dbReference type="InterPro" id="IPR043128">
    <property type="entry name" value="Rev_trsase/Diguanyl_cyclase"/>
</dbReference>
<dbReference type="GO" id="GO:0006260">
    <property type="term" value="P:DNA replication"/>
    <property type="evidence" value="ECO:0007669"/>
    <property type="project" value="UniProtKB-KW"/>
</dbReference>
<evidence type="ECO:0000256" key="13">
    <source>
        <dbReference type="ARBA" id="ARBA00022763"/>
    </source>
</evidence>
<evidence type="ECO:0000256" key="11">
    <source>
        <dbReference type="ARBA" id="ARBA00022705"/>
    </source>
</evidence>
<dbReference type="Gene3D" id="3.30.70.270">
    <property type="match status" value="1"/>
</dbReference>
<feature type="compositionally biased region" description="Low complexity" evidence="27">
    <location>
        <begin position="488"/>
        <end position="506"/>
    </location>
</feature>
<evidence type="ECO:0000313" key="30">
    <source>
        <dbReference type="EMBL" id="NXP51305.1"/>
    </source>
</evidence>
<keyword evidence="20" id="KW-0234">DNA repair</keyword>
<comment type="similarity">
    <text evidence="4">Belongs to the DNA polymerase type-Y family.</text>
</comment>
<keyword evidence="18" id="KW-0239">DNA-directed DNA polymerase</keyword>
<evidence type="ECO:0000256" key="1">
    <source>
        <dbReference type="ARBA" id="ARBA00001936"/>
    </source>
</evidence>
<dbReference type="FunFam" id="3.40.1170.60:FF:000003">
    <property type="entry name" value="DNA polymerase eta"/>
    <property type="match status" value="1"/>
</dbReference>
<evidence type="ECO:0000256" key="18">
    <source>
        <dbReference type="ARBA" id="ARBA00022932"/>
    </source>
</evidence>
<evidence type="ECO:0000256" key="21">
    <source>
        <dbReference type="ARBA" id="ARBA00023242"/>
    </source>
</evidence>
<evidence type="ECO:0000256" key="4">
    <source>
        <dbReference type="ARBA" id="ARBA00010945"/>
    </source>
</evidence>
<evidence type="ECO:0000313" key="31">
    <source>
        <dbReference type="Proteomes" id="UP000590868"/>
    </source>
</evidence>
<dbReference type="PROSITE" id="PS51907">
    <property type="entry name" value="ZF_UBZ3"/>
    <property type="match status" value="1"/>
</dbReference>
<keyword evidence="19" id="KW-0238">DNA-binding</keyword>
<dbReference type="PANTHER" id="PTHR45873">
    <property type="entry name" value="DNA POLYMERASE ETA"/>
    <property type="match status" value="1"/>
</dbReference>
<dbReference type="SUPFAM" id="SSF100879">
    <property type="entry name" value="Lesion bypass DNA polymerase (Y-family), little finger domain"/>
    <property type="match status" value="1"/>
</dbReference>
<evidence type="ECO:0000256" key="2">
    <source>
        <dbReference type="ARBA" id="ARBA00001946"/>
    </source>
</evidence>
<dbReference type="GO" id="GO:0035861">
    <property type="term" value="C:site of double-strand break"/>
    <property type="evidence" value="ECO:0007669"/>
    <property type="project" value="TreeGrafter"/>
</dbReference>
<dbReference type="GO" id="GO:0005657">
    <property type="term" value="C:replication fork"/>
    <property type="evidence" value="ECO:0007669"/>
    <property type="project" value="TreeGrafter"/>
</dbReference>
<evidence type="ECO:0000256" key="10">
    <source>
        <dbReference type="ARBA" id="ARBA00022695"/>
    </source>
</evidence>
<keyword evidence="16" id="KW-0460">Magnesium</keyword>
<dbReference type="FunFam" id="1.10.150.20:FF:000014">
    <property type="entry name" value="Polymerase (DNA directed), eta"/>
    <property type="match status" value="1"/>
</dbReference>
<feature type="non-terminal residue" evidence="30">
    <location>
        <position position="1"/>
    </location>
</feature>
<evidence type="ECO:0000256" key="6">
    <source>
        <dbReference type="ARBA" id="ARBA00022457"/>
    </source>
</evidence>
<dbReference type="GO" id="GO:0008270">
    <property type="term" value="F:zinc ion binding"/>
    <property type="evidence" value="ECO:0007669"/>
    <property type="project" value="UniProtKB-KW"/>
</dbReference>
<dbReference type="PROSITE" id="PS50173">
    <property type="entry name" value="UMUC"/>
    <property type="match status" value="1"/>
</dbReference>
<dbReference type="Gene3D" id="3.30.1490.100">
    <property type="entry name" value="DNA polymerase, Y-family, little finger domain"/>
    <property type="match status" value="1"/>
</dbReference>
<keyword evidence="21" id="KW-0539">Nucleus</keyword>
<evidence type="ECO:0000256" key="16">
    <source>
        <dbReference type="ARBA" id="ARBA00022842"/>
    </source>
</evidence>
<dbReference type="GO" id="GO:0042276">
    <property type="term" value="P:error-prone translesion synthesis"/>
    <property type="evidence" value="ECO:0007669"/>
    <property type="project" value="TreeGrafter"/>
</dbReference>
<evidence type="ECO:0000259" key="29">
    <source>
        <dbReference type="PROSITE" id="PS51907"/>
    </source>
</evidence>
<comment type="catalytic activity">
    <reaction evidence="24">
        <text>DNA(n) + a 2'-deoxyribonucleoside 5'-triphosphate = DNA(n+1) + diphosphate</text>
        <dbReference type="Rhea" id="RHEA:22508"/>
        <dbReference type="Rhea" id="RHEA-COMP:17339"/>
        <dbReference type="Rhea" id="RHEA-COMP:17340"/>
        <dbReference type="ChEBI" id="CHEBI:33019"/>
        <dbReference type="ChEBI" id="CHEBI:61560"/>
        <dbReference type="ChEBI" id="CHEBI:173112"/>
        <dbReference type="EC" id="2.7.7.7"/>
    </reaction>
</comment>
<comment type="subcellular location">
    <subcellularLocation>
        <location evidence="3">Nucleus</location>
    </subcellularLocation>
</comment>
<name>A0A7L2AW21_9GRUI</name>
<dbReference type="Gene3D" id="1.10.150.20">
    <property type="entry name" value="5' to 3' exonuclease, C-terminal subdomain"/>
    <property type="match status" value="1"/>
</dbReference>
<dbReference type="OrthoDB" id="5723at2759"/>
<dbReference type="InterPro" id="IPR001126">
    <property type="entry name" value="UmuC"/>
</dbReference>
<feature type="domain" description="UBZ3-type" evidence="29">
    <location>
        <begin position="592"/>
        <end position="626"/>
    </location>
</feature>
<keyword evidence="14" id="KW-0863">Zinc-finger</keyword>
<keyword evidence="11" id="KW-0235">DNA replication</keyword>
<keyword evidence="8" id="KW-0237">DNA synthesis</keyword>
<evidence type="ECO:0000256" key="19">
    <source>
        <dbReference type="ARBA" id="ARBA00023125"/>
    </source>
</evidence>
<keyword evidence="22" id="KW-0704">Schiff base</keyword>